<dbReference type="EMBL" id="CCEH01000029">
    <property type="protein sequence ID" value="CDR29229.1"/>
    <property type="molecule type" value="Genomic_DNA"/>
</dbReference>
<evidence type="ECO:0000313" key="4">
    <source>
        <dbReference type="Proteomes" id="UP000044616"/>
    </source>
</evidence>
<dbReference type="GO" id="GO:0008800">
    <property type="term" value="F:beta-lactamase activity"/>
    <property type="evidence" value="ECO:0007669"/>
    <property type="project" value="InterPro"/>
</dbReference>
<accession>A0A077ULJ7</accession>
<keyword evidence="1" id="KW-0812">Transmembrane</keyword>
<protein>
    <recommendedName>
        <fullName evidence="2">Beta-lactamase class A catalytic domain-containing protein</fullName>
    </recommendedName>
</protein>
<dbReference type="Proteomes" id="UP000044616">
    <property type="component" value="Unassembled WGS sequence"/>
</dbReference>
<keyword evidence="1" id="KW-1133">Transmembrane helix</keyword>
<sequence length="345" mass="40514">MKRAIKYTIIIFFILVIIYLFLSVMAKYYLNKNDPDYVMNFINENPHKSAMIVKDKGEIIYSHNSDKKMRVASLFKLGVAIEFLHQKNNKKLNSNKKIKISEIDEYNIFPKTNPHYLMWKKKVKNKYVNLNEVVKGMLTYSLNPNTDYLIDILGERNVNKTLRILTAEKHEKITKISSTIAIFPYLLQNENFTDSQIENYVKYSDRKQIENLIKKAEEFVSNNKNNKKVTDYFPSEKEQELWSEVLPMSTAEKYLDLLEVASKELGVEYRQLVDILSNSKVENTIEKSGKTINIENKLIYIKNKKHNKKIIIMTNNLNTLEKLKIEKNLDEFIKKVVESKYKLGG</sequence>
<reference evidence="3 4" key="1">
    <citation type="submission" date="2014-05" db="EMBL/GenBank/DDBJ databases">
        <authorList>
            <person name="Aslett A.Martin."/>
            <person name="De Silva Nishadi"/>
        </authorList>
    </citation>
    <scope>NUCLEOTIDE SEQUENCE [LARGE SCALE GENOMIC DNA]</scope>
</reference>
<dbReference type="InterPro" id="IPR012338">
    <property type="entry name" value="Beta-lactam/transpept-like"/>
</dbReference>
<keyword evidence="1" id="KW-0472">Membrane</keyword>
<dbReference type="AlphaFoldDB" id="A0A077ULJ7"/>
<feature type="domain" description="Beta-lactamase class A catalytic" evidence="2">
    <location>
        <begin position="57"/>
        <end position="166"/>
    </location>
</feature>
<dbReference type="RefSeq" id="WP_047532084.1">
    <property type="nucleotide sequence ID" value="NZ_CCEH01000029.1"/>
</dbReference>
<dbReference type="Gene3D" id="3.40.710.10">
    <property type="entry name" value="DD-peptidase/beta-lactamase superfamily"/>
    <property type="match status" value="1"/>
</dbReference>
<dbReference type="GO" id="GO:0046677">
    <property type="term" value="P:response to antibiotic"/>
    <property type="evidence" value="ECO:0007669"/>
    <property type="project" value="InterPro"/>
</dbReference>
<proteinExistence type="predicted"/>
<dbReference type="PANTHER" id="PTHR35333">
    <property type="entry name" value="BETA-LACTAMASE"/>
    <property type="match status" value="1"/>
</dbReference>
<evidence type="ECO:0000313" key="3">
    <source>
        <dbReference type="EMBL" id="CDR29229.1"/>
    </source>
</evidence>
<dbReference type="GO" id="GO:0030655">
    <property type="term" value="P:beta-lactam antibiotic catabolic process"/>
    <property type="evidence" value="ECO:0007669"/>
    <property type="project" value="InterPro"/>
</dbReference>
<feature type="transmembrane region" description="Helical" evidence="1">
    <location>
        <begin position="7"/>
        <end position="30"/>
    </location>
</feature>
<gene>
    <name evidence="3" type="ORF">ERS140147_02434</name>
</gene>
<evidence type="ECO:0000259" key="2">
    <source>
        <dbReference type="Pfam" id="PF13354"/>
    </source>
</evidence>
<dbReference type="MEROPS" id="S11.A01"/>
<dbReference type="Pfam" id="PF13354">
    <property type="entry name" value="Beta-lactamase2"/>
    <property type="match status" value="1"/>
</dbReference>
<dbReference type="SUPFAM" id="SSF56601">
    <property type="entry name" value="beta-lactamase/transpeptidase-like"/>
    <property type="match status" value="1"/>
</dbReference>
<name>A0A077ULJ7_9STAP</name>
<evidence type="ECO:0000256" key="1">
    <source>
        <dbReference type="SAM" id="Phobius"/>
    </source>
</evidence>
<dbReference type="InterPro" id="IPR045155">
    <property type="entry name" value="Beta-lactam_cat"/>
</dbReference>
<dbReference type="InterPro" id="IPR000871">
    <property type="entry name" value="Beta-lactam_class-A"/>
</dbReference>
<organism evidence="3 4">
    <name type="scientific">Staphylococcus schweitzeri</name>
    <dbReference type="NCBI Taxonomy" id="1654388"/>
    <lineage>
        <taxon>Bacteria</taxon>
        <taxon>Bacillati</taxon>
        <taxon>Bacillota</taxon>
        <taxon>Bacilli</taxon>
        <taxon>Bacillales</taxon>
        <taxon>Staphylococcaceae</taxon>
        <taxon>Staphylococcus</taxon>
    </lineage>
</organism>
<dbReference type="PANTHER" id="PTHR35333:SF3">
    <property type="entry name" value="BETA-LACTAMASE-TYPE TRANSPEPTIDASE FOLD CONTAINING PROTEIN"/>
    <property type="match status" value="1"/>
</dbReference>